<evidence type="ECO:0000313" key="7">
    <source>
        <dbReference type="Proteomes" id="UP000663870"/>
    </source>
</evidence>
<feature type="compositionally biased region" description="Polar residues" evidence="3">
    <location>
        <begin position="178"/>
        <end position="198"/>
    </location>
</feature>
<evidence type="ECO:0000256" key="3">
    <source>
        <dbReference type="SAM" id="MobiDB-lite"/>
    </source>
</evidence>
<name>A0A815ZM53_9BILA</name>
<evidence type="ECO:0000259" key="5">
    <source>
        <dbReference type="PROSITE" id="PS51183"/>
    </source>
</evidence>
<reference evidence="6" key="1">
    <citation type="submission" date="2021-02" db="EMBL/GenBank/DDBJ databases">
        <authorList>
            <person name="Nowell W R."/>
        </authorList>
    </citation>
    <scope>NUCLEOTIDE SEQUENCE</scope>
</reference>
<dbReference type="GO" id="GO:0005634">
    <property type="term" value="C:nucleus"/>
    <property type="evidence" value="ECO:0007669"/>
    <property type="project" value="TreeGrafter"/>
</dbReference>
<evidence type="ECO:0000256" key="1">
    <source>
        <dbReference type="ARBA" id="ARBA00022723"/>
    </source>
</evidence>
<keyword evidence="2" id="KW-0408">Iron</keyword>
<dbReference type="PROSITE" id="PS51183">
    <property type="entry name" value="JMJN"/>
    <property type="match status" value="1"/>
</dbReference>
<dbReference type="SMART" id="SM01014">
    <property type="entry name" value="ARID"/>
    <property type="match status" value="1"/>
</dbReference>
<protein>
    <submittedName>
        <fullName evidence="6">Uncharacterized protein</fullName>
    </submittedName>
</protein>
<dbReference type="InterPro" id="IPR001606">
    <property type="entry name" value="ARID_dom"/>
</dbReference>
<sequence>MNIENYISPPEAPIFYPTCDEFIDPLEYIEKIRPIASRSGLCKIIPPKEWQPPFCINLDEFRFTPRIQRINELEAGTRGKIKFYERLTKLFESQGLKLKIPTVEKETLDLAKLHKIVKEEGGYDMCCSQKKWANVARKMNFHDTQTNRVLKQHYEKLLLSYDVYETGIYEEQTDISSQNDLKKGNNSKTVESNGTMKNGNKRKDISPPSITNNVDP</sequence>
<dbReference type="Pfam" id="PF01388">
    <property type="entry name" value="ARID"/>
    <property type="match status" value="1"/>
</dbReference>
<dbReference type="Proteomes" id="UP000663870">
    <property type="component" value="Unassembled WGS sequence"/>
</dbReference>
<dbReference type="GO" id="GO:0046872">
    <property type="term" value="F:metal ion binding"/>
    <property type="evidence" value="ECO:0007669"/>
    <property type="project" value="UniProtKB-KW"/>
</dbReference>
<dbReference type="GO" id="GO:0000785">
    <property type="term" value="C:chromatin"/>
    <property type="evidence" value="ECO:0007669"/>
    <property type="project" value="TreeGrafter"/>
</dbReference>
<organism evidence="6 7">
    <name type="scientific">Rotaria sordida</name>
    <dbReference type="NCBI Taxonomy" id="392033"/>
    <lineage>
        <taxon>Eukaryota</taxon>
        <taxon>Metazoa</taxon>
        <taxon>Spiralia</taxon>
        <taxon>Gnathifera</taxon>
        <taxon>Rotifera</taxon>
        <taxon>Eurotatoria</taxon>
        <taxon>Bdelloidea</taxon>
        <taxon>Philodinida</taxon>
        <taxon>Philodinidae</taxon>
        <taxon>Rotaria</taxon>
    </lineage>
</organism>
<dbReference type="GO" id="GO:0006355">
    <property type="term" value="P:regulation of DNA-templated transcription"/>
    <property type="evidence" value="ECO:0007669"/>
    <property type="project" value="TreeGrafter"/>
</dbReference>
<evidence type="ECO:0000259" key="4">
    <source>
        <dbReference type="PROSITE" id="PS51011"/>
    </source>
</evidence>
<dbReference type="Gene3D" id="1.10.150.60">
    <property type="entry name" value="ARID DNA-binding domain"/>
    <property type="match status" value="1"/>
</dbReference>
<dbReference type="EMBL" id="CAJNOL010004358">
    <property type="protein sequence ID" value="CAF1586532.1"/>
    <property type="molecule type" value="Genomic_DNA"/>
</dbReference>
<feature type="non-terminal residue" evidence="6">
    <location>
        <position position="1"/>
    </location>
</feature>
<dbReference type="SMART" id="SM00545">
    <property type="entry name" value="JmjN"/>
    <property type="match status" value="1"/>
</dbReference>
<feature type="domain" description="ARID" evidence="4">
    <location>
        <begin position="77"/>
        <end position="166"/>
    </location>
</feature>
<keyword evidence="1" id="KW-0479">Metal-binding</keyword>
<gene>
    <name evidence="6" type="ORF">JXQ802_LOCUS46775</name>
</gene>
<dbReference type="InterPro" id="IPR036431">
    <property type="entry name" value="ARID_dom_sf"/>
</dbReference>
<evidence type="ECO:0000313" key="6">
    <source>
        <dbReference type="EMBL" id="CAF1586532.1"/>
    </source>
</evidence>
<accession>A0A815ZM53</accession>
<dbReference type="PANTHER" id="PTHR10694">
    <property type="entry name" value="LYSINE-SPECIFIC DEMETHYLASE"/>
    <property type="match status" value="1"/>
</dbReference>
<dbReference type="SUPFAM" id="SSF46774">
    <property type="entry name" value="ARID-like"/>
    <property type="match status" value="1"/>
</dbReference>
<dbReference type="Pfam" id="PF02375">
    <property type="entry name" value="JmjN"/>
    <property type="match status" value="1"/>
</dbReference>
<dbReference type="SMART" id="SM00501">
    <property type="entry name" value="BRIGHT"/>
    <property type="match status" value="1"/>
</dbReference>
<dbReference type="GO" id="GO:0003677">
    <property type="term" value="F:DNA binding"/>
    <property type="evidence" value="ECO:0007669"/>
    <property type="project" value="InterPro"/>
</dbReference>
<dbReference type="AlphaFoldDB" id="A0A815ZM53"/>
<feature type="domain" description="JmjN" evidence="5">
    <location>
        <begin position="12"/>
        <end position="53"/>
    </location>
</feature>
<dbReference type="InterPro" id="IPR003349">
    <property type="entry name" value="JmjN"/>
</dbReference>
<dbReference type="PROSITE" id="PS51011">
    <property type="entry name" value="ARID"/>
    <property type="match status" value="1"/>
</dbReference>
<feature type="region of interest" description="Disordered" evidence="3">
    <location>
        <begin position="178"/>
        <end position="216"/>
    </location>
</feature>
<keyword evidence="7" id="KW-1185">Reference proteome</keyword>
<dbReference type="PANTHER" id="PTHR10694:SF33">
    <property type="entry name" value="LYSINE-SPECIFIC DEMETHYLASE 5"/>
    <property type="match status" value="1"/>
</dbReference>
<dbReference type="GO" id="GO:0034647">
    <property type="term" value="F:histone H3K4me/H3K4me2/H3K4me3 demethylase activity"/>
    <property type="evidence" value="ECO:0007669"/>
    <property type="project" value="TreeGrafter"/>
</dbReference>
<proteinExistence type="predicted"/>
<dbReference type="FunFam" id="1.10.150.60:FF:000016">
    <property type="entry name" value="Putative Lysine-specific demethylase 5B"/>
    <property type="match status" value="1"/>
</dbReference>
<comment type="caution">
    <text evidence="6">The sequence shown here is derived from an EMBL/GenBank/DDBJ whole genome shotgun (WGS) entry which is preliminary data.</text>
</comment>
<evidence type="ECO:0000256" key="2">
    <source>
        <dbReference type="ARBA" id="ARBA00023004"/>
    </source>
</evidence>